<organism evidence="2 3">
    <name type="scientific">Ditylenchus dipsaci</name>
    <dbReference type="NCBI Taxonomy" id="166011"/>
    <lineage>
        <taxon>Eukaryota</taxon>
        <taxon>Metazoa</taxon>
        <taxon>Ecdysozoa</taxon>
        <taxon>Nematoda</taxon>
        <taxon>Chromadorea</taxon>
        <taxon>Rhabditida</taxon>
        <taxon>Tylenchina</taxon>
        <taxon>Tylenchomorpha</taxon>
        <taxon>Sphaerularioidea</taxon>
        <taxon>Anguinidae</taxon>
        <taxon>Anguininae</taxon>
        <taxon>Ditylenchus</taxon>
    </lineage>
</organism>
<proteinExistence type="predicted"/>
<accession>A0A915ENB2</accession>
<feature type="compositionally biased region" description="Low complexity" evidence="1">
    <location>
        <begin position="1"/>
        <end position="15"/>
    </location>
</feature>
<evidence type="ECO:0000313" key="2">
    <source>
        <dbReference type="Proteomes" id="UP000887574"/>
    </source>
</evidence>
<evidence type="ECO:0000256" key="1">
    <source>
        <dbReference type="SAM" id="MobiDB-lite"/>
    </source>
</evidence>
<reference evidence="3" key="1">
    <citation type="submission" date="2022-11" db="UniProtKB">
        <authorList>
            <consortium name="WormBaseParasite"/>
        </authorList>
    </citation>
    <scope>IDENTIFICATION</scope>
</reference>
<feature type="region of interest" description="Disordered" evidence="1">
    <location>
        <begin position="1"/>
        <end position="48"/>
    </location>
</feature>
<dbReference type="Proteomes" id="UP000887574">
    <property type="component" value="Unplaced"/>
</dbReference>
<sequence>MGKTSASSQSKVESSQLTGIISVSSSPSSSERVQNCGEDDYEVSWTPPAQQEIATARTTRKACIGLELTDGIAGSKLEK</sequence>
<evidence type="ECO:0000313" key="3">
    <source>
        <dbReference type="WBParaSite" id="jg774"/>
    </source>
</evidence>
<protein>
    <submittedName>
        <fullName evidence="3">Uncharacterized protein</fullName>
    </submittedName>
</protein>
<name>A0A915ENB2_9BILA</name>
<dbReference type="WBParaSite" id="jg774">
    <property type="protein sequence ID" value="jg774"/>
    <property type="gene ID" value="jg774"/>
</dbReference>
<keyword evidence="2" id="KW-1185">Reference proteome</keyword>
<dbReference type="AlphaFoldDB" id="A0A915ENB2"/>